<evidence type="ECO:0000313" key="2">
    <source>
        <dbReference type="Proteomes" id="UP000317909"/>
    </source>
</evidence>
<name>A0A517U238_9BACT</name>
<dbReference type="Gene3D" id="3.40.720.10">
    <property type="entry name" value="Alkaline Phosphatase, subunit A"/>
    <property type="match status" value="1"/>
</dbReference>
<dbReference type="Pfam" id="PF07394">
    <property type="entry name" value="DUF1501"/>
    <property type="match status" value="1"/>
</dbReference>
<gene>
    <name evidence="1" type="ORF">I41_38870</name>
</gene>
<dbReference type="AlphaFoldDB" id="A0A517U238"/>
<dbReference type="InterPro" id="IPR017850">
    <property type="entry name" value="Alkaline_phosphatase_core_sf"/>
</dbReference>
<proteinExistence type="predicted"/>
<sequence>MANEPPDPHSADRLLDRRELFSWVQAGIGGAALASLLVAGDRLNAAGSPETGVDRTSHWPARAKRVIHVCLCGGLSQVDSFDYKPLLAAHHGQPMPTSEKPDVFFGQVGLLRQSDWQFKRRGESGLWVSDLFPSLAEVADELSVIHSMVAETSNHTPATFQENTGFRLNGFPVLGSWLSYGLGSETDELPAFVVIPDARGFPAGGTINWTNGFLPARHQGVSFRSKGAAIDNLAPAQPISDSRERATRELLSAMNMRHMSERGVDDSLLARVRSYELAAKMQLAVPEVTAISGETAATYAMYGLDRPDSADFGRGCLLARRLLEKGVRFVQLFSGGSFGNPRINWDGHENMVLNHGQEAPRIDRPVAGLLRDLRQRGMLDDTLVLFTTEFGRTPFTQSAADVVGTGRDHNQYGFSVWMAGAGLRSGTTYGQTDEFGYKAIENRVTWPDFHATVLHLLGIDHERLTYYHNGIQRRLTNVHGTLLKDILV</sequence>
<evidence type="ECO:0008006" key="3">
    <source>
        <dbReference type="Google" id="ProtNLM"/>
    </source>
</evidence>
<dbReference type="EMBL" id="CP036339">
    <property type="protein sequence ID" value="QDT74689.1"/>
    <property type="molecule type" value="Genomic_DNA"/>
</dbReference>
<reference evidence="1 2" key="1">
    <citation type="submission" date="2019-02" db="EMBL/GenBank/DDBJ databases">
        <title>Deep-cultivation of Planctomycetes and their phenomic and genomic characterization uncovers novel biology.</title>
        <authorList>
            <person name="Wiegand S."/>
            <person name="Jogler M."/>
            <person name="Boedeker C."/>
            <person name="Pinto D."/>
            <person name="Vollmers J."/>
            <person name="Rivas-Marin E."/>
            <person name="Kohn T."/>
            <person name="Peeters S.H."/>
            <person name="Heuer A."/>
            <person name="Rast P."/>
            <person name="Oberbeckmann S."/>
            <person name="Bunk B."/>
            <person name="Jeske O."/>
            <person name="Meyerdierks A."/>
            <person name="Storesund J.E."/>
            <person name="Kallscheuer N."/>
            <person name="Luecker S."/>
            <person name="Lage O.M."/>
            <person name="Pohl T."/>
            <person name="Merkel B.J."/>
            <person name="Hornburger P."/>
            <person name="Mueller R.-W."/>
            <person name="Bruemmer F."/>
            <person name="Labrenz M."/>
            <person name="Spormann A.M."/>
            <person name="Op den Camp H."/>
            <person name="Overmann J."/>
            <person name="Amann R."/>
            <person name="Jetten M.S.M."/>
            <person name="Mascher T."/>
            <person name="Medema M.H."/>
            <person name="Devos D.P."/>
            <person name="Kaster A.-K."/>
            <person name="Ovreas L."/>
            <person name="Rohde M."/>
            <person name="Galperin M.Y."/>
            <person name="Jogler C."/>
        </authorList>
    </citation>
    <scope>NUCLEOTIDE SEQUENCE [LARGE SCALE GENOMIC DNA]</scope>
    <source>
        <strain evidence="1 2">I41</strain>
    </source>
</reference>
<dbReference type="SUPFAM" id="SSF53649">
    <property type="entry name" value="Alkaline phosphatase-like"/>
    <property type="match status" value="1"/>
</dbReference>
<dbReference type="Proteomes" id="UP000317909">
    <property type="component" value="Chromosome"/>
</dbReference>
<dbReference type="InterPro" id="IPR010869">
    <property type="entry name" value="DUF1501"/>
</dbReference>
<dbReference type="PANTHER" id="PTHR43737:SF1">
    <property type="entry name" value="DUF1501 DOMAIN-CONTAINING PROTEIN"/>
    <property type="match status" value="1"/>
</dbReference>
<organism evidence="1 2">
    <name type="scientific">Lacipirellula limnantheis</name>
    <dbReference type="NCBI Taxonomy" id="2528024"/>
    <lineage>
        <taxon>Bacteria</taxon>
        <taxon>Pseudomonadati</taxon>
        <taxon>Planctomycetota</taxon>
        <taxon>Planctomycetia</taxon>
        <taxon>Pirellulales</taxon>
        <taxon>Lacipirellulaceae</taxon>
        <taxon>Lacipirellula</taxon>
    </lineage>
</organism>
<keyword evidence="2" id="KW-1185">Reference proteome</keyword>
<accession>A0A517U238</accession>
<protein>
    <recommendedName>
        <fullName evidence="3">Sulfatase</fullName>
    </recommendedName>
</protein>
<dbReference type="KEGG" id="llh:I41_38870"/>
<evidence type="ECO:0000313" key="1">
    <source>
        <dbReference type="EMBL" id="QDT74689.1"/>
    </source>
</evidence>
<dbReference type="RefSeq" id="WP_210420998.1">
    <property type="nucleotide sequence ID" value="NZ_CP036339.1"/>
</dbReference>
<dbReference type="PANTHER" id="PTHR43737">
    <property type="entry name" value="BLL7424 PROTEIN"/>
    <property type="match status" value="1"/>
</dbReference>